<proteinExistence type="predicted"/>
<keyword evidence="1" id="KW-0472">Membrane</keyword>
<keyword evidence="1" id="KW-1133">Transmembrane helix</keyword>
<gene>
    <name evidence="2" type="ORF">M441DRAFT_305287</name>
</gene>
<evidence type="ECO:0000256" key="1">
    <source>
        <dbReference type="SAM" id="Phobius"/>
    </source>
</evidence>
<keyword evidence="1" id="KW-0812">Transmembrane</keyword>
<dbReference type="EMBL" id="KZ679257">
    <property type="protein sequence ID" value="PTB45061.1"/>
    <property type="molecule type" value="Genomic_DNA"/>
</dbReference>
<keyword evidence="3" id="KW-1185">Reference proteome</keyword>
<feature type="transmembrane region" description="Helical" evidence="1">
    <location>
        <begin position="162"/>
        <end position="181"/>
    </location>
</feature>
<dbReference type="Proteomes" id="UP000240493">
    <property type="component" value="Unassembled WGS sequence"/>
</dbReference>
<organism evidence="2 3">
    <name type="scientific">Trichoderma asperellum (strain ATCC 204424 / CBS 433.97 / NBRC 101777)</name>
    <dbReference type="NCBI Taxonomy" id="1042311"/>
    <lineage>
        <taxon>Eukaryota</taxon>
        <taxon>Fungi</taxon>
        <taxon>Dikarya</taxon>
        <taxon>Ascomycota</taxon>
        <taxon>Pezizomycotina</taxon>
        <taxon>Sordariomycetes</taxon>
        <taxon>Hypocreomycetidae</taxon>
        <taxon>Hypocreales</taxon>
        <taxon>Hypocreaceae</taxon>
        <taxon>Trichoderma</taxon>
    </lineage>
</organism>
<evidence type="ECO:0000313" key="3">
    <source>
        <dbReference type="Proteomes" id="UP000240493"/>
    </source>
</evidence>
<dbReference type="AlphaFoldDB" id="A0A2T3ZJS3"/>
<accession>A0A2T3ZJS3</accession>
<evidence type="ECO:0000313" key="2">
    <source>
        <dbReference type="EMBL" id="PTB45061.1"/>
    </source>
</evidence>
<feature type="transmembrane region" description="Helical" evidence="1">
    <location>
        <begin position="126"/>
        <end position="150"/>
    </location>
</feature>
<reference evidence="2 3" key="1">
    <citation type="submission" date="2016-07" db="EMBL/GenBank/DDBJ databases">
        <title>Multiple horizontal gene transfer events from other fungi enriched the ability of initially mycotrophic Trichoderma (Ascomycota) to feed on dead plant biomass.</title>
        <authorList>
            <consortium name="DOE Joint Genome Institute"/>
            <person name="Aerts A."/>
            <person name="Atanasova L."/>
            <person name="Chenthamara K."/>
            <person name="Zhang J."/>
            <person name="Grujic M."/>
            <person name="Henrissat B."/>
            <person name="Kuo A."/>
            <person name="Salamov A."/>
            <person name="Lipzen A."/>
            <person name="Labutti K."/>
            <person name="Barry K."/>
            <person name="Miao Y."/>
            <person name="Rahimi M.J."/>
            <person name="Shen Q."/>
            <person name="Grigoriev I.V."/>
            <person name="Kubicek C.P."/>
            <person name="Druzhinina I.S."/>
        </authorList>
    </citation>
    <scope>NUCLEOTIDE SEQUENCE [LARGE SCALE GENOMIC DNA]</scope>
    <source>
        <strain evidence="2 3">CBS 433.97</strain>
    </source>
</reference>
<protein>
    <submittedName>
        <fullName evidence="2">Uncharacterized protein</fullName>
    </submittedName>
</protein>
<sequence>MYSVCVCSTQFLSSSSGVVFGLAPPPPAKPCNKPMCPAASIYSAAQRLPRVRNPRLCRSVPVPRPSPTIGRPTHPSRLCSISFYRSRKPNQRKKKSGRLSALALATGFALPLPSPRPSQNFAPPRFRFLVLVLVLILVLVLVLALALVLVPLGGSWLPRLCHLLLASSISIGNPVLLHGVVCDLKGRWW</sequence>
<name>A0A2T3ZJS3_TRIA4</name>